<dbReference type="AlphaFoldDB" id="A0A1Q6DWV2"/>
<dbReference type="STRING" id="1903181.BTN85_1354"/>
<organism evidence="1 2">
    <name type="scientific">Methanohalarchaeum thermophilum</name>
    <dbReference type="NCBI Taxonomy" id="1903181"/>
    <lineage>
        <taxon>Archaea</taxon>
        <taxon>Methanobacteriati</taxon>
        <taxon>Methanobacteriota</taxon>
        <taxon>Methanonatronarchaeia</taxon>
        <taxon>Methanonatronarchaeales</taxon>
        <taxon>Methanonatronarchaeaceae</taxon>
        <taxon>Candidatus Methanohalarchaeum</taxon>
    </lineage>
</organism>
<name>A0A1Q6DWV2_METT1</name>
<accession>A0A1Q6DWV2</accession>
<reference evidence="1" key="1">
    <citation type="submission" date="2016-12" db="EMBL/GenBank/DDBJ databases">
        <title>Discovery of methanogenic haloarchaea.</title>
        <authorList>
            <person name="Sorokin D.Y."/>
            <person name="Makarova K.S."/>
            <person name="Abbas B."/>
            <person name="Ferrer M."/>
            <person name="Golyshin P.N."/>
        </authorList>
    </citation>
    <scope>NUCLEOTIDE SEQUENCE [LARGE SCALE GENOMIC DNA]</scope>
    <source>
        <strain evidence="1">HMET1</strain>
    </source>
</reference>
<gene>
    <name evidence="1" type="ORF">BTN85_1354</name>
</gene>
<evidence type="ECO:0000313" key="1">
    <source>
        <dbReference type="EMBL" id="OKY78851.1"/>
    </source>
</evidence>
<comment type="caution">
    <text evidence="1">The sequence shown here is derived from an EMBL/GenBank/DDBJ whole genome shotgun (WGS) entry which is preliminary data.</text>
</comment>
<sequence>MITIAIAEKAEEENLAVAAGDLEDIQDQGNGKTMNWRLHSFPLQI</sequence>
<dbReference type="EMBL" id="MSDW01000001">
    <property type="protein sequence ID" value="OKY78851.1"/>
    <property type="molecule type" value="Genomic_DNA"/>
</dbReference>
<proteinExistence type="predicted"/>
<protein>
    <submittedName>
        <fullName evidence="1">IS605 OrfB-like transposable element containing RNAse H-like and Zn finger domain</fullName>
    </submittedName>
</protein>
<evidence type="ECO:0000313" key="2">
    <source>
        <dbReference type="Proteomes" id="UP000185744"/>
    </source>
</evidence>
<dbReference type="InParanoid" id="A0A1Q6DWV2"/>
<keyword evidence="2" id="KW-1185">Reference proteome</keyword>
<dbReference type="Proteomes" id="UP000185744">
    <property type="component" value="Unassembled WGS sequence"/>
</dbReference>